<accession>A0A6A5YXV7</accession>
<name>A0A6A5YXV7_9PLEO</name>
<dbReference type="Proteomes" id="UP000799770">
    <property type="component" value="Unassembled WGS sequence"/>
</dbReference>
<feature type="compositionally biased region" description="Low complexity" evidence="1">
    <location>
        <begin position="161"/>
        <end position="189"/>
    </location>
</feature>
<keyword evidence="2" id="KW-1133">Transmembrane helix</keyword>
<dbReference type="EMBL" id="ML977336">
    <property type="protein sequence ID" value="KAF2110951.1"/>
    <property type="molecule type" value="Genomic_DNA"/>
</dbReference>
<dbReference type="OrthoDB" id="4770059at2759"/>
<evidence type="ECO:0000256" key="2">
    <source>
        <dbReference type="SAM" id="Phobius"/>
    </source>
</evidence>
<dbReference type="AlphaFoldDB" id="A0A6A5YXV7"/>
<gene>
    <name evidence="3" type="ORF">BDV96DRAFT_583181</name>
</gene>
<keyword evidence="2" id="KW-0472">Membrane</keyword>
<sequence>MLSLGPLIASFSPPSGCLSPSTTWILYDQVGASSYFLQGQTSTASCFPANYDPHTTAFYSPGFCPSGYTPVGAREGKPLSTDGTQTCCPTYASFEARNTSQNNLFMSTMACQSFFGLAGLLVATQMSGSETVTTTTTYQASDVLNAYGVIVVPATSTSTAQASTTGLATQTSSITTATSTSPPSQSASSHGLSTSAKAGIGGGIAGGVLLLALGGGLGFVIYRRGKWCPRTDIGNTPPQYGDKAGVVPAHEVNPSHAELATGRNMSELSTGRDAQELPT</sequence>
<evidence type="ECO:0000313" key="4">
    <source>
        <dbReference type="Proteomes" id="UP000799770"/>
    </source>
</evidence>
<evidence type="ECO:0000313" key="3">
    <source>
        <dbReference type="EMBL" id="KAF2110951.1"/>
    </source>
</evidence>
<organism evidence="3 4">
    <name type="scientific">Lophiotrema nucula</name>
    <dbReference type="NCBI Taxonomy" id="690887"/>
    <lineage>
        <taxon>Eukaryota</taxon>
        <taxon>Fungi</taxon>
        <taxon>Dikarya</taxon>
        <taxon>Ascomycota</taxon>
        <taxon>Pezizomycotina</taxon>
        <taxon>Dothideomycetes</taxon>
        <taxon>Pleosporomycetidae</taxon>
        <taxon>Pleosporales</taxon>
        <taxon>Lophiotremataceae</taxon>
        <taxon>Lophiotrema</taxon>
    </lineage>
</organism>
<feature type="region of interest" description="Disordered" evidence="1">
    <location>
        <begin position="257"/>
        <end position="279"/>
    </location>
</feature>
<evidence type="ECO:0000256" key="1">
    <source>
        <dbReference type="SAM" id="MobiDB-lite"/>
    </source>
</evidence>
<protein>
    <submittedName>
        <fullName evidence="3">Uncharacterized protein</fullName>
    </submittedName>
</protein>
<reference evidence="3" key="1">
    <citation type="journal article" date="2020" name="Stud. Mycol.">
        <title>101 Dothideomycetes genomes: a test case for predicting lifestyles and emergence of pathogens.</title>
        <authorList>
            <person name="Haridas S."/>
            <person name="Albert R."/>
            <person name="Binder M."/>
            <person name="Bloem J."/>
            <person name="Labutti K."/>
            <person name="Salamov A."/>
            <person name="Andreopoulos B."/>
            <person name="Baker S."/>
            <person name="Barry K."/>
            <person name="Bills G."/>
            <person name="Bluhm B."/>
            <person name="Cannon C."/>
            <person name="Castanera R."/>
            <person name="Culley D."/>
            <person name="Daum C."/>
            <person name="Ezra D."/>
            <person name="Gonzalez J."/>
            <person name="Henrissat B."/>
            <person name="Kuo A."/>
            <person name="Liang C."/>
            <person name="Lipzen A."/>
            <person name="Lutzoni F."/>
            <person name="Magnuson J."/>
            <person name="Mondo S."/>
            <person name="Nolan M."/>
            <person name="Ohm R."/>
            <person name="Pangilinan J."/>
            <person name="Park H.-J."/>
            <person name="Ramirez L."/>
            <person name="Alfaro M."/>
            <person name="Sun H."/>
            <person name="Tritt A."/>
            <person name="Yoshinaga Y."/>
            <person name="Zwiers L.-H."/>
            <person name="Turgeon B."/>
            <person name="Goodwin S."/>
            <person name="Spatafora J."/>
            <person name="Crous P."/>
            <person name="Grigoriev I."/>
        </authorList>
    </citation>
    <scope>NUCLEOTIDE SEQUENCE</scope>
    <source>
        <strain evidence="3">CBS 627.86</strain>
    </source>
</reference>
<keyword evidence="2" id="KW-0812">Transmembrane</keyword>
<keyword evidence="4" id="KW-1185">Reference proteome</keyword>
<feature type="transmembrane region" description="Helical" evidence="2">
    <location>
        <begin position="198"/>
        <end position="222"/>
    </location>
</feature>
<feature type="region of interest" description="Disordered" evidence="1">
    <location>
        <begin position="161"/>
        <end position="193"/>
    </location>
</feature>
<proteinExistence type="predicted"/>